<evidence type="ECO:0000313" key="6">
    <source>
        <dbReference type="EMBL" id="GAA3668361.1"/>
    </source>
</evidence>
<dbReference type="SUPFAM" id="SSF46785">
    <property type="entry name" value="Winged helix' DNA-binding domain"/>
    <property type="match status" value="1"/>
</dbReference>
<dbReference type="InterPro" id="IPR058163">
    <property type="entry name" value="LysR-type_TF_proteobact-type"/>
</dbReference>
<evidence type="ECO:0000256" key="2">
    <source>
        <dbReference type="ARBA" id="ARBA00023015"/>
    </source>
</evidence>
<dbReference type="SUPFAM" id="SSF53850">
    <property type="entry name" value="Periplasmic binding protein-like II"/>
    <property type="match status" value="1"/>
</dbReference>
<dbReference type="Gene3D" id="3.40.190.290">
    <property type="match status" value="1"/>
</dbReference>
<protein>
    <submittedName>
        <fullName evidence="6">LysR family transcriptional regulator</fullName>
    </submittedName>
</protein>
<dbReference type="RefSeq" id="WP_345148009.1">
    <property type="nucleotide sequence ID" value="NZ_BAABEO010000006.1"/>
</dbReference>
<evidence type="ECO:0000256" key="4">
    <source>
        <dbReference type="ARBA" id="ARBA00023163"/>
    </source>
</evidence>
<dbReference type="InterPro" id="IPR000847">
    <property type="entry name" value="LysR_HTH_N"/>
</dbReference>
<dbReference type="Gene3D" id="1.10.10.10">
    <property type="entry name" value="Winged helix-like DNA-binding domain superfamily/Winged helix DNA-binding domain"/>
    <property type="match status" value="1"/>
</dbReference>
<dbReference type="PANTHER" id="PTHR30537:SF3">
    <property type="entry name" value="TRANSCRIPTIONAL REGULATORY PROTEIN"/>
    <property type="match status" value="1"/>
</dbReference>
<dbReference type="PANTHER" id="PTHR30537">
    <property type="entry name" value="HTH-TYPE TRANSCRIPTIONAL REGULATOR"/>
    <property type="match status" value="1"/>
</dbReference>
<evidence type="ECO:0000259" key="5">
    <source>
        <dbReference type="PROSITE" id="PS50931"/>
    </source>
</evidence>
<proteinExistence type="inferred from homology"/>
<name>A0ABP7BUN9_9MICC</name>
<dbReference type="InterPro" id="IPR005119">
    <property type="entry name" value="LysR_subst-bd"/>
</dbReference>
<keyword evidence="3" id="KW-0238">DNA-binding</keyword>
<dbReference type="Pfam" id="PF00126">
    <property type="entry name" value="HTH_1"/>
    <property type="match status" value="1"/>
</dbReference>
<keyword evidence="2" id="KW-0805">Transcription regulation</keyword>
<dbReference type="EMBL" id="BAABEO010000006">
    <property type="protein sequence ID" value="GAA3668361.1"/>
    <property type="molecule type" value="Genomic_DNA"/>
</dbReference>
<gene>
    <name evidence="6" type="ORF">GCM10023081_03600</name>
</gene>
<feature type="domain" description="HTH lysR-type" evidence="5">
    <location>
        <begin position="5"/>
        <end position="62"/>
    </location>
</feature>
<evidence type="ECO:0000313" key="7">
    <source>
        <dbReference type="Proteomes" id="UP001500752"/>
    </source>
</evidence>
<dbReference type="InterPro" id="IPR036388">
    <property type="entry name" value="WH-like_DNA-bd_sf"/>
</dbReference>
<comment type="similarity">
    <text evidence="1">Belongs to the LysR transcriptional regulatory family.</text>
</comment>
<dbReference type="InterPro" id="IPR036390">
    <property type="entry name" value="WH_DNA-bd_sf"/>
</dbReference>
<reference evidence="7" key="1">
    <citation type="journal article" date="2019" name="Int. J. Syst. Evol. Microbiol.">
        <title>The Global Catalogue of Microorganisms (GCM) 10K type strain sequencing project: providing services to taxonomists for standard genome sequencing and annotation.</title>
        <authorList>
            <consortium name="The Broad Institute Genomics Platform"/>
            <consortium name="The Broad Institute Genome Sequencing Center for Infectious Disease"/>
            <person name="Wu L."/>
            <person name="Ma J."/>
        </authorList>
    </citation>
    <scope>NUCLEOTIDE SEQUENCE [LARGE SCALE GENOMIC DNA]</scope>
    <source>
        <strain evidence="7">JCM 30742</strain>
    </source>
</reference>
<comment type="caution">
    <text evidence="6">The sequence shown here is derived from an EMBL/GenBank/DDBJ whole genome shotgun (WGS) entry which is preliminary data.</text>
</comment>
<keyword evidence="4" id="KW-0804">Transcription</keyword>
<sequence>MEGTPQADDLLILRAVAQTGRFATAAEELGINHTTVSRRIATLEKALGDHVLARTPGGWELTELGTRAAEAAEAVAAAVAGLTGGPSGGPGISGVVRLSATDGMSAYVVSPAIARLRRRHPGIRVEIVVATRRASQIRSGLDIEIVVGQPQVHRARAIRLGDYRLGLFASAGWIAEHGMPSSLGQVLEHPLVYFIDSMLQVDDLDTPRRILPGMADSISSTNVFVHVAATRAGGGIGLLPCFMAAQHPELVRILPGEVAERLTYWLVARPESLRQPAVAAVAEAVRQATAEAEGFLLGEAPSPFHAAGPPPSA</sequence>
<evidence type="ECO:0000256" key="3">
    <source>
        <dbReference type="ARBA" id="ARBA00023125"/>
    </source>
</evidence>
<dbReference type="PROSITE" id="PS50931">
    <property type="entry name" value="HTH_LYSR"/>
    <property type="match status" value="1"/>
</dbReference>
<keyword evidence="7" id="KW-1185">Reference proteome</keyword>
<dbReference type="Proteomes" id="UP001500752">
    <property type="component" value="Unassembled WGS sequence"/>
</dbReference>
<dbReference type="Pfam" id="PF03466">
    <property type="entry name" value="LysR_substrate"/>
    <property type="match status" value="1"/>
</dbReference>
<evidence type="ECO:0000256" key="1">
    <source>
        <dbReference type="ARBA" id="ARBA00009437"/>
    </source>
</evidence>
<accession>A0ABP7BUN9</accession>
<organism evidence="6 7">
    <name type="scientific">Arthrobacter ginkgonis</name>
    <dbReference type="NCBI Taxonomy" id="1630594"/>
    <lineage>
        <taxon>Bacteria</taxon>
        <taxon>Bacillati</taxon>
        <taxon>Actinomycetota</taxon>
        <taxon>Actinomycetes</taxon>
        <taxon>Micrococcales</taxon>
        <taxon>Micrococcaceae</taxon>
        <taxon>Arthrobacter</taxon>
    </lineage>
</organism>